<dbReference type="InterPro" id="IPR014002">
    <property type="entry name" value="Agenet_dom_plant"/>
</dbReference>
<proteinExistence type="predicted"/>
<keyword evidence="1" id="KW-0813">Transport</keyword>
<dbReference type="Proteomes" id="UP000694864">
    <property type="component" value="Chromosome 4"/>
</dbReference>
<dbReference type="PANTHER" id="PTHR31917:SF50">
    <property type="entry name" value="DUF724 DOMAIN-CONTAINING PROTEIN 1-RELATED"/>
    <property type="match status" value="1"/>
</dbReference>
<keyword evidence="2" id="KW-0341">Growth regulation</keyword>
<reference evidence="7" key="2">
    <citation type="submission" date="2025-08" db="UniProtKB">
        <authorList>
            <consortium name="RefSeq"/>
        </authorList>
    </citation>
    <scope>IDENTIFICATION</scope>
    <source>
        <tissue evidence="7">Leaf</tissue>
    </source>
</reference>
<evidence type="ECO:0000256" key="4">
    <source>
        <dbReference type="SAM" id="MobiDB-lite"/>
    </source>
</evidence>
<feature type="region of interest" description="Disordered" evidence="4">
    <location>
        <begin position="183"/>
        <end position="212"/>
    </location>
</feature>
<protein>
    <submittedName>
        <fullName evidence="7">DUF724 domain-containing protein 6-like isoform X1</fullName>
    </submittedName>
</protein>
<dbReference type="RefSeq" id="XP_010506749.1">
    <property type="nucleotide sequence ID" value="XM_010508447.2"/>
</dbReference>
<feature type="domain" description="Agenet" evidence="5">
    <location>
        <begin position="41"/>
        <end position="115"/>
    </location>
</feature>
<evidence type="ECO:0000259" key="5">
    <source>
        <dbReference type="SMART" id="SM00743"/>
    </source>
</evidence>
<keyword evidence="6" id="KW-1185">Reference proteome</keyword>
<evidence type="ECO:0000256" key="2">
    <source>
        <dbReference type="ARBA" id="ARBA00022604"/>
    </source>
</evidence>
<evidence type="ECO:0000256" key="3">
    <source>
        <dbReference type="SAM" id="Coils"/>
    </source>
</evidence>
<dbReference type="InterPro" id="IPR008395">
    <property type="entry name" value="Agenet-like_dom"/>
</dbReference>
<evidence type="ECO:0000313" key="7">
    <source>
        <dbReference type="RefSeq" id="XP_010506749.1"/>
    </source>
</evidence>
<gene>
    <name evidence="7" type="primary">LOC104783311</name>
</gene>
<organism evidence="6 7">
    <name type="scientific">Camelina sativa</name>
    <name type="common">False flax</name>
    <name type="synonym">Myagrum sativum</name>
    <dbReference type="NCBI Taxonomy" id="90675"/>
    <lineage>
        <taxon>Eukaryota</taxon>
        <taxon>Viridiplantae</taxon>
        <taxon>Streptophyta</taxon>
        <taxon>Embryophyta</taxon>
        <taxon>Tracheophyta</taxon>
        <taxon>Spermatophyta</taxon>
        <taxon>Magnoliopsida</taxon>
        <taxon>eudicotyledons</taxon>
        <taxon>Gunneridae</taxon>
        <taxon>Pentapetalae</taxon>
        <taxon>rosids</taxon>
        <taxon>malvids</taxon>
        <taxon>Brassicales</taxon>
        <taxon>Brassicaceae</taxon>
        <taxon>Camelineae</taxon>
        <taxon>Camelina</taxon>
    </lineage>
</organism>
<dbReference type="PANTHER" id="PTHR31917">
    <property type="entry name" value="AGENET DOMAIN-CONTAINING PROTEIN-RELATED"/>
    <property type="match status" value="1"/>
</dbReference>
<sequence length="359" mass="41799">MFFDSPPDIILFERKDLRPHLKWVYKKWWVMPKLQLLAEESMFSPGTMVEVSSKTDEMETVWVPAMIIKEIEEDDETRKYIVKFCNKPLSWEGSKETFNETVDSQSVRPKQPPFFVEGYKLLDCVEAFRGSRWRKGIVNRFVSQKSYMVSFEDTNKQLRFNHSDLRPPMEWEDGVWKTRESPLTQGSENNMGDSVMNGNTSPSLADESVSPVTSSPVIISTPLKYTEAETQRKTFPKKTLQPMRKIQELERYNKEMLDETSEKRKAEQECGVMKRKILDVKHKIMELRRQEAALRKQKDATYEKINQMESRARDLGVELEDVEFEFETLLYKQKKRNGVGGGGISKGSVSKLLFESGRS</sequence>
<dbReference type="Pfam" id="PF05641">
    <property type="entry name" value="Agenet"/>
    <property type="match status" value="1"/>
</dbReference>
<dbReference type="SMART" id="SM00743">
    <property type="entry name" value="Agenet"/>
    <property type="match status" value="2"/>
</dbReference>
<evidence type="ECO:0000313" key="6">
    <source>
        <dbReference type="Proteomes" id="UP000694864"/>
    </source>
</evidence>
<name>A0ABM0YW58_CAMSA</name>
<feature type="coiled-coil region" evidence="3">
    <location>
        <begin position="249"/>
        <end position="325"/>
    </location>
</feature>
<accession>A0ABM0YW58</accession>
<evidence type="ECO:0000256" key="1">
    <source>
        <dbReference type="ARBA" id="ARBA00022448"/>
    </source>
</evidence>
<dbReference type="CDD" id="cd20406">
    <property type="entry name" value="Tudor_Agenet_AtDUF_rpt2_4"/>
    <property type="match status" value="1"/>
</dbReference>
<dbReference type="InterPro" id="IPR007930">
    <property type="entry name" value="DUF724"/>
</dbReference>
<dbReference type="CDD" id="cd20405">
    <property type="entry name" value="Tudor_Agenet_AtDUF_rpt1_3"/>
    <property type="match status" value="1"/>
</dbReference>
<feature type="domain" description="Agenet" evidence="5">
    <location>
        <begin position="117"/>
        <end position="173"/>
    </location>
</feature>
<dbReference type="Pfam" id="PF05266">
    <property type="entry name" value="DUF724"/>
    <property type="match status" value="1"/>
</dbReference>
<dbReference type="Gene3D" id="2.30.30.140">
    <property type="match status" value="1"/>
</dbReference>
<dbReference type="GeneID" id="104783311"/>
<keyword evidence="3" id="KW-0175">Coiled coil</keyword>
<reference evidence="6" key="1">
    <citation type="journal article" date="2014" name="Nat. Commun.">
        <title>The emerging biofuel crop Camelina sativa retains a highly undifferentiated hexaploid genome structure.</title>
        <authorList>
            <person name="Kagale S."/>
            <person name="Koh C."/>
            <person name="Nixon J."/>
            <person name="Bollina V."/>
            <person name="Clarke W.E."/>
            <person name="Tuteja R."/>
            <person name="Spillane C."/>
            <person name="Robinson S.J."/>
            <person name="Links M.G."/>
            <person name="Clarke C."/>
            <person name="Higgins E.E."/>
            <person name="Huebert T."/>
            <person name="Sharpe A.G."/>
            <person name="Parkin I.A."/>
        </authorList>
    </citation>
    <scope>NUCLEOTIDE SEQUENCE [LARGE SCALE GENOMIC DNA]</scope>
    <source>
        <strain evidence="6">cv. DH55</strain>
    </source>
</reference>
<feature type="compositionally biased region" description="Polar residues" evidence="4">
    <location>
        <begin position="183"/>
        <end position="203"/>
    </location>
</feature>